<evidence type="ECO:0000313" key="1">
    <source>
        <dbReference type="EMBL" id="EEQ99451.1"/>
    </source>
</evidence>
<dbReference type="GeneID" id="9050859"/>
<gene>
    <name evidence="1" type="ORF">Pmar_PMAR025838</name>
</gene>
<sequence length="211" mass="22809">MWRNRILEQQLAEERQSALGKSDVITSTVAQRLDTLEAGLRAVQMHNRNPVDTVSAPVLVNGQWYTVHAVEAAELVPDEGAIYVDEAVDALADVDSVVNCASQDDPSAPPPIQPQYSMGELLAPEALSPFDDFPRATYSDENKDGWLSRNPSVGLFDLGNGTAEPRPKAVVSESLESMKLPRVILDNFDRTLQGSPSVRTTAPGNATLVVA</sequence>
<dbReference type="RefSeq" id="XP_002766734.1">
    <property type="nucleotide sequence ID" value="XM_002766688.1"/>
</dbReference>
<dbReference type="Proteomes" id="UP000007800">
    <property type="component" value="Unassembled WGS sequence"/>
</dbReference>
<reference evidence="1 2" key="1">
    <citation type="submission" date="2008-07" db="EMBL/GenBank/DDBJ databases">
        <authorList>
            <person name="El-Sayed N."/>
            <person name="Caler E."/>
            <person name="Inman J."/>
            <person name="Amedeo P."/>
            <person name="Hass B."/>
            <person name="Wortman J."/>
        </authorList>
    </citation>
    <scope>NUCLEOTIDE SEQUENCE [LARGE SCALE GENOMIC DNA]</scope>
    <source>
        <strain evidence="2">ATCC 50983 / TXsc</strain>
    </source>
</reference>
<accession>C5LUV1</accession>
<evidence type="ECO:0000313" key="2">
    <source>
        <dbReference type="Proteomes" id="UP000007800"/>
    </source>
</evidence>
<dbReference type="AlphaFoldDB" id="C5LUV1"/>
<organism evidence="2">
    <name type="scientific">Perkinsus marinus (strain ATCC 50983 / TXsc)</name>
    <dbReference type="NCBI Taxonomy" id="423536"/>
    <lineage>
        <taxon>Eukaryota</taxon>
        <taxon>Sar</taxon>
        <taxon>Alveolata</taxon>
        <taxon>Perkinsozoa</taxon>
        <taxon>Perkinsea</taxon>
        <taxon>Perkinsida</taxon>
        <taxon>Perkinsidae</taxon>
        <taxon>Perkinsus</taxon>
    </lineage>
</organism>
<dbReference type="OrthoDB" id="10383250at2759"/>
<name>C5LUV1_PERM5</name>
<proteinExistence type="predicted"/>
<protein>
    <submittedName>
        <fullName evidence="1">Uncharacterized protein</fullName>
    </submittedName>
</protein>
<keyword evidence="2" id="KW-1185">Reference proteome</keyword>
<dbReference type="EMBL" id="GG685688">
    <property type="protein sequence ID" value="EEQ99451.1"/>
    <property type="molecule type" value="Genomic_DNA"/>
</dbReference>
<dbReference type="InParanoid" id="C5LUV1"/>